<protein>
    <submittedName>
        <fullName evidence="1">Uncharacterized protein</fullName>
    </submittedName>
</protein>
<evidence type="ECO:0000313" key="1">
    <source>
        <dbReference type="Ensembl" id="ENSCVAP00000002929.1"/>
    </source>
</evidence>
<name>A0A3Q2CD78_CYPVA</name>
<dbReference type="GeneTree" id="ENSGT00990000205129"/>
<keyword evidence="2" id="KW-1185">Reference proteome</keyword>
<accession>A0A3Q2CD78</accession>
<proteinExistence type="predicted"/>
<dbReference type="AlphaFoldDB" id="A0A3Q2CD78"/>
<evidence type="ECO:0000313" key="2">
    <source>
        <dbReference type="Proteomes" id="UP000265020"/>
    </source>
</evidence>
<sequence length="84" mass="9241">MKTDGSESDHAAAGVHAGSVWFKTFLEWIFTCVENPVDSHFVDPPLLHLLNALTDDVRHLGALAPVDGRRGNLLKMISKAELFL</sequence>
<reference evidence="1" key="2">
    <citation type="submission" date="2025-09" db="UniProtKB">
        <authorList>
            <consortium name="Ensembl"/>
        </authorList>
    </citation>
    <scope>IDENTIFICATION</scope>
</reference>
<dbReference type="Ensembl" id="ENSCVAT00000010892.1">
    <property type="protein sequence ID" value="ENSCVAP00000002929.1"/>
    <property type="gene ID" value="ENSCVAG00000004090.1"/>
</dbReference>
<organism evidence="1 2">
    <name type="scientific">Cyprinodon variegatus</name>
    <name type="common">Sheepshead minnow</name>
    <dbReference type="NCBI Taxonomy" id="28743"/>
    <lineage>
        <taxon>Eukaryota</taxon>
        <taxon>Metazoa</taxon>
        <taxon>Chordata</taxon>
        <taxon>Craniata</taxon>
        <taxon>Vertebrata</taxon>
        <taxon>Euteleostomi</taxon>
        <taxon>Actinopterygii</taxon>
        <taxon>Neopterygii</taxon>
        <taxon>Teleostei</taxon>
        <taxon>Neoteleostei</taxon>
        <taxon>Acanthomorphata</taxon>
        <taxon>Ovalentaria</taxon>
        <taxon>Atherinomorphae</taxon>
        <taxon>Cyprinodontiformes</taxon>
        <taxon>Cyprinodontidae</taxon>
        <taxon>Cyprinodon</taxon>
    </lineage>
</organism>
<reference evidence="1" key="1">
    <citation type="submission" date="2025-08" db="UniProtKB">
        <authorList>
            <consortium name="Ensembl"/>
        </authorList>
    </citation>
    <scope>IDENTIFICATION</scope>
</reference>
<dbReference type="Proteomes" id="UP000265020">
    <property type="component" value="Unassembled WGS sequence"/>
</dbReference>